<accession>A0ABQ2EU12</accession>
<reference evidence="3" key="1">
    <citation type="journal article" date="2019" name="Int. J. Syst. Evol. Microbiol.">
        <title>The Global Catalogue of Microorganisms (GCM) 10K type strain sequencing project: providing services to taxonomists for standard genome sequencing and annotation.</title>
        <authorList>
            <consortium name="The Broad Institute Genomics Platform"/>
            <consortium name="The Broad Institute Genome Sequencing Center for Infectious Disease"/>
            <person name="Wu L."/>
            <person name="Ma J."/>
        </authorList>
    </citation>
    <scope>NUCLEOTIDE SEQUENCE [LARGE SCALE GENOMIC DNA]</scope>
    <source>
        <strain evidence="3">JCM 30331</strain>
    </source>
</reference>
<sequence>MGRGTRHLQVRSQGTHTPLGLFGTEGTEDIRGLLQGQHVSSLPRQAGKVHRPSIHLTLMVGTTAGDSRNPQLLWDKRSE</sequence>
<keyword evidence="3" id="KW-1185">Reference proteome</keyword>
<feature type="region of interest" description="Disordered" evidence="1">
    <location>
        <begin position="1"/>
        <end position="23"/>
    </location>
</feature>
<name>A0ABQ2EU12_9DEIO</name>
<dbReference type="Proteomes" id="UP000647587">
    <property type="component" value="Unassembled WGS sequence"/>
</dbReference>
<evidence type="ECO:0000313" key="3">
    <source>
        <dbReference type="Proteomes" id="UP000647587"/>
    </source>
</evidence>
<protein>
    <submittedName>
        <fullName evidence="2">Uncharacterized protein</fullName>
    </submittedName>
</protein>
<evidence type="ECO:0000256" key="1">
    <source>
        <dbReference type="SAM" id="MobiDB-lite"/>
    </source>
</evidence>
<dbReference type="EMBL" id="BMPP01000006">
    <property type="protein sequence ID" value="GGK24687.1"/>
    <property type="molecule type" value="Genomic_DNA"/>
</dbReference>
<comment type="caution">
    <text evidence="2">The sequence shown here is derived from an EMBL/GenBank/DDBJ whole genome shotgun (WGS) entry which is preliminary data.</text>
</comment>
<evidence type="ECO:0000313" key="2">
    <source>
        <dbReference type="EMBL" id="GGK24687.1"/>
    </source>
</evidence>
<proteinExistence type="predicted"/>
<gene>
    <name evidence="2" type="ORF">GCM10008955_17880</name>
</gene>
<organism evidence="2 3">
    <name type="scientific">Deinococcus malanensis</name>
    <dbReference type="NCBI Taxonomy" id="1706855"/>
    <lineage>
        <taxon>Bacteria</taxon>
        <taxon>Thermotogati</taxon>
        <taxon>Deinococcota</taxon>
        <taxon>Deinococci</taxon>
        <taxon>Deinococcales</taxon>
        <taxon>Deinococcaceae</taxon>
        <taxon>Deinococcus</taxon>
    </lineage>
</organism>